<protein>
    <recommendedName>
        <fullName evidence="1">RES domain-containing protein</fullName>
    </recommendedName>
</protein>
<evidence type="ECO:0000313" key="2">
    <source>
        <dbReference type="EMBL" id="MBP2376239.1"/>
    </source>
</evidence>
<comment type="caution">
    <text evidence="2">The sequence shown here is derived from an EMBL/GenBank/DDBJ whole genome shotgun (WGS) entry which is preliminary data.</text>
</comment>
<name>A0ABS4WKZ8_9MICC</name>
<reference evidence="2 3" key="1">
    <citation type="submission" date="2021-03" db="EMBL/GenBank/DDBJ databases">
        <title>Sequencing the genomes of 1000 actinobacteria strains.</title>
        <authorList>
            <person name="Klenk H.-P."/>
        </authorList>
    </citation>
    <scope>NUCLEOTIDE SEQUENCE [LARGE SCALE GENOMIC DNA]</scope>
    <source>
        <strain evidence="2 3">DSM 15454</strain>
    </source>
</reference>
<evidence type="ECO:0000259" key="1">
    <source>
        <dbReference type="Pfam" id="PF08808"/>
    </source>
</evidence>
<dbReference type="EMBL" id="JAGIOE010000001">
    <property type="protein sequence ID" value="MBP2376239.1"/>
    <property type="molecule type" value="Genomic_DNA"/>
</dbReference>
<dbReference type="Proteomes" id="UP000766570">
    <property type="component" value="Unassembled WGS sequence"/>
</dbReference>
<dbReference type="InterPro" id="IPR014914">
    <property type="entry name" value="RES_dom"/>
</dbReference>
<accession>A0ABS4WKZ8</accession>
<proteinExistence type="predicted"/>
<dbReference type="Pfam" id="PF08808">
    <property type="entry name" value="RES"/>
    <property type="match status" value="1"/>
</dbReference>
<sequence>MAISYAAPGYTTAFAEVFQDDKAIVLSAGQALSGWETARQLTLLDLVESDWAIHQGASASLPQATKDICRNWSNAIWKELSESSAIPVDGLYVPSTKIGDPMVVLFPRAADAFPPAPAFSRALNHADVATMAATAANRLRWHIR</sequence>
<evidence type="ECO:0000313" key="3">
    <source>
        <dbReference type="Proteomes" id="UP000766570"/>
    </source>
</evidence>
<organism evidence="2 3">
    <name type="scientific">Paeniglutamicibacter psychrophenolicus</name>
    <dbReference type="NCBI Taxonomy" id="257454"/>
    <lineage>
        <taxon>Bacteria</taxon>
        <taxon>Bacillati</taxon>
        <taxon>Actinomycetota</taxon>
        <taxon>Actinomycetes</taxon>
        <taxon>Micrococcales</taxon>
        <taxon>Micrococcaceae</taxon>
        <taxon>Paeniglutamicibacter</taxon>
    </lineage>
</organism>
<gene>
    <name evidence="2" type="ORF">JOF46_004151</name>
</gene>
<keyword evidence="3" id="KW-1185">Reference proteome</keyword>
<feature type="domain" description="RES" evidence="1">
    <location>
        <begin position="3"/>
        <end position="114"/>
    </location>
</feature>